<dbReference type="InterPro" id="IPR003841">
    <property type="entry name" value="Na/Pi_transpt"/>
</dbReference>
<comment type="subcellular location">
    <subcellularLocation>
        <location evidence="1">Cell membrane</location>
        <topology evidence="1">Multi-pass membrane protein</topology>
    </subcellularLocation>
</comment>
<sequence>MVSSLMGFFTFLGSLGIFLFGIRIMSEAIQRAGSEKIKSVLSFFTRNPFGGVVIGTLITGIIQSSSATTVMIVTLVHAQMMTLVQAISVIMGANIGTTFTAWIVSFFGFKFEIGMLTMPAIAIGFPLAFSSRENFKNVGEFLVGFGLLFFGLGLLKNSVPDLKNHLEVFTFIQKVSGFGYFSVLLSVVIGTLLTIIIQSSSAAMTITIALAYKGWIPYEMAFAFILGENIGTTITAYLASLGLNISAKRATRAHMLFNLIGVFWMLIVFYPFVHFVDWIIPGALTDTNQLPFHLSAFHSLFNIFNTLILVWFIPQIAQIVSWWVKPKKLTDETYELKPIRVGMPDFAEANISMAKREIGRMIGITYDMALQFLRIAREDLNTIEETELHIHEQDCYLEQMRETLSRFLAGCRTTIVNEKQSHEINAYLILTSEIKSISTSIAMLVSLLKKKKKKKLRFHKHGMDEIIQYTYEVLDFLEYTVDYLQEKIDEPSIELAQKMEKAINAKRNRLRKLVENKLIKGADIEGEIIYMEIVKHLEHIGDFCYTIASYLKDLI</sequence>
<keyword evidence="9" id="KW-1185">Reference proteome</keyword>
<feature type="transmembrane region" description="Helical" evidence="6">
    <location>
        <begin position="141"/>
        <end position="159"/>
    </location>
</feature>
<organism evidence="8 9">
    <name type="scientific">Thermospira aquatica</name>
    <dbReference type="NCBI Taxonomy" id="2828656"/>
    <lineage>
        <taxon>Bacteria</taxon>
        <taxon>Pseudomonadati</taxon>
        <taxon>Spirochaetota</taxon>
        <taxon>Spirochaetia</taxon>
        <taxon>Brevinematales</taxon>
        <taxon>Thermospiraceae</taxon>
        <taxon>Thermospira</taxon>
    </lineage>
</organism>
<dbReference type="PANTHER" id="PTHR10010:SF46">
    <property type="entry name" value="SODIUM-DEPENDENT PHOSPHATE TRANSPORT PROTEIN 2B"/>
    <property type="match status" value="1"/>
</dbReference>
<feature type="transmembrane region" description="Helical" evidence="6">
    <location>
        <begin position="6"/>
        <end position="26"/>
    </location>
</feature>
<keyword evidence="5 6" id="KW-0472">Membrane</keyword>
<evidence type="ECO:0000256" key="6">
    <source>
        <dbReference type="SAM" id="Phobius"/>
    </source>
</evidence>
<proteinExistence type="predicted"/>
<keyword evidence="2" id="KW-1003">Cell membrane</keyword>
<feature type="domain" description="PhoU" evidence="7">
    <location>
        <begin position="472"/>
        <end position="550"/>
    </location>
</feature>
<evidence type="ECO:0000313" key="9">
    <source>
        <dbReference type="Proteomes" id="UP001056539"/>
    </source>
</evidence>
<keyword evidence="3 6" id="KW-0812">Transmembrane</keyword>
<evidence type="ECO:0000256" key="1">
    <source>
        <dbReference type="ARBA" id="ARBA00004651"/>
    </source>
</evidence>
<dbReference type="InterPro" id="IPR038078">
    <property type="entry name" value="PhoU-like_sf"/>
</dbReference>
<accession>A0AAX3BAS3</accession>
<dbReference type="EMBL" id="CP073355">
    <property type="protein sequence ID" value="URA09338.1"/>
    <property type="molecule type" value="Genomic_DNA"/>
</dbReference>
<feature type="transmembrane region" description="Helical" evidence="6">
    <location>
        <begin position="47"/>
        <end position="76"/>
    </location>
</feature>
<gene>
    <name evidence="8" type="ORF">KDW03_07535</name>
</gene>
<feature type="transmembrane region" description="Helical" evidence="6">
    <location>
        <begin position="300"/>
        <end position="324"/>
    </location>
</feature>
<reference evidence="8" key="2">
    <citation type="submission" date="2022-06" db="EMBL/GenBank/DDBJ databases">
        <title>Thermospira aquatica gen. nov., sp. nov.</title>
        <authorList>
            <person name="Ben Ali Gam Z."/>
            <person name="Labat M."/>
        </authorList>
    </citation>
    <scope>NUCLEOTIDE SEQUENCE</scope>
    <source>
        <strain evidence="8">F1F22</strain>
    </source>
</reference>
<feature type="transmembrane region" description="Helical" evidence="6">
    <location>
        <begin position="111"/>
        <end position="129"/>
    </location>
</feature>
<dbReference type="RefSeq" id="WP_271434465.1">
    <property type="nucleotide sequence ID" value="NZ_CP073355.1"/>
</dbReference>
<evidence type="ECO:0000313" key="8">
    <source>
        <dbReference type="EMBL" id="URA09338.1"/>
    </source>
</evidence>
<dbReference type="SUPFAM" id="SSF109755">
    <property type="entry name" value="PhoU-like"/>
    <property type="match status" value="1"/>
</dbReference>
<dbReference type="Pfam" id="PF02690">
    <property type="entry name" value="Na_Pi_cotrans"/>
    <property type="match status" value="2"/>
</dbReference>
<dbReference type="Gene3D" id="1.20.58.220">
    <property type="entry name" value="Phosphate transport system protein phou homolog 2, domain 2"/>
    <property type="match status" value="1"/>
</dbReference>
<protein>
    <submittedName>
        <fullName evidence="8">Na/Pi cotransporter family protein</fullName>
    </submittedName>
</protein>
<feature type="transmembrane region" description="Helical" evidence="6">
    <location>
        <begin position="255"/>
        <end position="280"/>
    </location>
</feature>
<feature type="transmembrane region" description="Helical" evidence="6">
    <location>
        <begin position="220"/>
        <end position="243"/>
    </location>
</feature>
<dbReference type="InterPro" id="IPR004633">
    <property type="entry name" value="NaPi_cotrn-rel/YqeW-like"/>
</dbReference>
<reference evidence="8" key="1">
    <citation type="submission" date="2021-04" db="EMBL/GenBank/DDBJ databases">
        <authorList>
            <person name="Postec A."/>
        </authorList>
    </citation>
    <scope>NUCLEOTIDE SEQUENCE</scope>
    <source>
        <strain evidence="8">F1F22</strain>
    </source>
</reference>
<evidence type="ECO:0000259" key="7">
    <source>
        <dbReference type="Pfam" id="PF01895"/>
    </source>
</evidence>
<keyword evidence="4 6" id="KW-1133">Transmembrane helix</keyword>
<dbReference type="Pfam" id="PF01895">
    <property type="entry name" value="PhoU"/>
    <property type="match status" value="1"/>
</dbReference>
<dbReference type="GO" id="GO:0005886">
    <property type="term" value="C:plasma membrane"/>
    <property type="evidence" value="ECO:0007669"/>
    <property type="project" value="UniProtKB-SubCell"/>
</dbReference>
<evidence type="ECO:0000256" key="3">
    <source>
        <dbReference type="ARBA" id="ARBA00022692"/>
    </source>
</evidence>
<dbReference type="GO" id="GO:0044341">
    <property type="term" value="P:sodium-dependent phosphate transport"/>
    <property type="evidence" value="ECO:0007669"/>
    <property type="project" value="InterPro"/>
</dbReference>
<feature type="transmembrane region" description="Helical" evidence="6">
    <location>
        <begin position="180"/>
        <end position="200"/>
    </location>
</feature>
<dbReference type="AlphaFoldDB" id="A0AAX3BAS3"/>
<dbReference type="GO" id="GO:0005436">
    <property type="term" value="F:sodium:phosphate symporter activity"/>
    <property type="evidence" value="ECO:0007669"/>
    <property type="project" value="InterPro"/>
</dbReference>
<dbReference type="Proteomes" id="UP001056539">
    <property type="component" value="Chromosome"/>
</dbReference>
<evidence type="ECO:0000256" key="5">
    <source>
        <dbReference type="ARBA" id="ARBA00023136"/>
    </source>
</evidence>
<dbReference type="InterPro" id="IPR026022">
    <property type="entry name" value="PhoU_dom"/>
</dbReference>
<evidence type="ECO:0000256" key="4">
    <source>
        <dbReference type="ARBA" id="ARBA00022989"/>
    </source>
</evidence>
<dbReference type="KEGG" id="taqu:KDW03_07535"/>
<evidence type="ECO:0000256" key="2">
    <source>
        <dbReference type="ARBA" id="ARBA00022475"/>
    </source>
</evidence>
<dbReference type="PANTHER" id="PTHR10010">
    <property type="entry name" value="SOLUTE CARRIER FAMILY 34 SODIUM PHOSPHATE , MEMBER 2-RELATED"/>
    <property type="match status" value="1"/>
</dbReference>
<dbReference type="NCBIfam" id="TIGR00704">
    <property type="entry name" value="NaPi_cotrn_rel"/>
    <property type="match status" value="1"/>
</dbReference>
<dbReference type="NCBIfam" id="NF037997">
    <property type="entry name" value="Na_Pi_symport"/>
    <property type="match status" value="1"/>
</dbReference>
<name>A0AAX3BAS3_9SPIR</name>